<dbReference type="RefSeq" id="WP_086072540.1">
    <property type="nucleotide sequence ID" value="NZ_CP021109.1"/>
</dbReference>
<reference evidence="1 2" key="1">
    <citation type="submission" date="2017-05" db="EMBL/GenBank/DDBJ databases">
        <title>Complete and WGS of Bordetella genogroups.</title>
        <authorList>
            <person name="Spilker T."/>
            <person name="LiPuma J."/>
        </authorList>
    </citation>
    <scope>NUCLEOTIDE SEQUENCE [LARGE SCALE GENOMIC DNA]</scope>
    <source>
        <strain evidence="1 2">AU17164</strain>
    </source>
</reference>
<dbReference type="Proteomes" id="UP000194139">
    <property type="component" value="Chromosome"/>
</dbReference>
<gene>
    <name evidence="1" type="ORF">CAL13_12145</name>
</gene>
<evidence type="ECO:0000313" key="2">
    <source>
        <dbReference type="Proteomes" id="UP000194139"/>
    </source>
</evidence>
<dbReference type="EMBL" id="CP021109">
    <property type="protein sequence ID" value="ARP86873.1"/>
    <property type="molecule type" value="Genomic_DNA"/>
</dbReference>
<organism evidence="1 2">
    <name type="scientific">Bordetella genomosp. 9</name>
    <dbReference type="NCBI Taxonomy" id="1416803"/>
    <lineage>
        <taxon>Bacteria</taxon>
        <taxon>Pseudomonadati</taxon>
        <taxon>Pseudomonadota</taxon>
        <taxon>Betaproteobacteria</taxon>
        <taxon>Burkholderiales</taxon>
        <taxon>Alcaligenaceae</taxon>
        <taxon>Bordetella</taxon>
    </lineage>
</organism>
<protein>
    <submittedName>
        <fullName evidence="1">Uncharacterized protein</fullName>
    </submittedName>
</protein>
<sequence>MLSAISGTPASGASAAPQYSYSDCRTVDVQAECQRRAAAEPFLGEGTEAWERWHSELDVLDGLIGGKGKYARLDIIHDVLRKWSDAGPCEDARTAYDAWRTRNSYLGFLDALAAEFQENGTYMRLVEQRIEQSKRSGLWERDIRRDLKLYRDKDRAAIEQSKRDFLEDWHKHRGSGEELAAKKLILSKLLDGELQATPPASPLV</sequence>
<dbReference type="AlphaFoldDB" id="A0A1W6Z232"/>
<name>A0A1W6Z232_9BORD</name>
<evidence type="ECO:0000313" key="1">
    <source>
        <dbReference type="EMBL" id="ARP86873.1"/>
    </source>
</evidence>
<proteinExistence type="predicted"/>
<keyword evidence="2" id="KW-1185">Reference proteome</keyword>
<accession>A0A1W6Z232</accession>